<dbReference type="EMBL" id="JASMRN010000006">
    <property type="protein sequence ID" value="MEZ7515411.1"/>
    <property type="molecule type" value="Genomic_DNA"/>
</dbReference>
<dbReference type="InterPro" id="IPR018247">
    <property type="entry name" value="EF_Hand_1_Ca_BS"/>
</dbReference>
<reference evidence="3 4" key="1">
    <citation type="submission" date="2023-05" db="EMBL/GenBank/DDBJ databases">
        <title>Adaptations of aquatic viruses from atmosphere-close ecosystems of the Central Arctic Ocean.</title>
        <authorList>
            <person name="Rahlff J."/>
            <person name="Holmfeldt K."/>
        </authorList>
    </citation>
    <scope>NUCLEOTIDE SEQUENCE [LARGE SCALE GENOMIC DNA]</scope>
    <source>
        <strain evidence="3 4">Arc14</strain>
    </source>
</reference>
<evidence type="ECO:0000313" key="4">
    <source>
        <dbReference type="Proteomes" id="UP001568894"/>
    </source>
</evidence>
<feature type="signal peptide" evidence="1">
    <location>
        <begin position="1"/>
        <end position="18"/>
    </location>
</feature>
<evidence type="ECO:0000256" key="1">
    <source>
        <dbReference type="SAM" id="SignalP"/>
    </source>
</evidence>
<dbReference type="PROSITE" id="PS51257">
    <property type="entry name" value="PROKAR_LIPOPROTEIN"/>
    <property type="match status" value="1"/>
</dbReference>
<comment type="caution">
    <text evidence="3">The sequence shown here is derived from an EMBL/GenBank/DDBJ whole genome shotgun (WGS) entry which is preliminary data.</text>
</comment>
<dbReference type="InterPro" id="IPR011992">
    <property type="entry name" value="EF-hand-dom_pair"/>
</dbReference>
<keyword evidence="4" id="KW-1185">Reference proteome</keyword>
<keyword evidence="1" id="KW-0732">Signal</keyword>
<dbReference type="PROSITE" id="PS50222">
    <property type="entry name" value="EF_HAND_2"/>
    <property type="match status" value="1"/>
</dbReference>
<dbReference type="Pfam" id="PF13202">
    <property type="entry name" value="EF-hand_5"/>
    <property type="match status" value="2"/>
</dbReference>
<dbReference type="InterPro" id="IPR002048">
    <property type="entry name" value="EF_hand_dom"/>
</dbReference>
<organism evidence="3 4">
    <name type="scientific">Flavobacterium frigidarium</name>
    <dbReference type="NCBI Taxonomy" id="99286"/>
    <lineage>
        <taxon>Bacteria</taxon>
        <taxon>Pseudomonadati</taxon>
        <taxon>Bacteroidota</taxon>
        <taxon>Flavobacteriia</taxon>
        <taxon>Flavobacteriales</taxon>
        <taxon>Flavobacteriaceae</taxon>
        <taxon>Flavobacterium</taxon>
    </lineage>
</organism>
<gene>
    <name evidence="3" type="ORF">QO192_08980</name>
</gene>
<dbReference type="SUPFAM" id="SSF47473">
    <property type="entry name" value="EF-hand"/>
    <property type="match status" value="1"/>
</dbReference>
<name>A0ABV4KCR1_9FLAO</name>
<protein>
    <recommendedName>
        <fullName evidence="2">EF-hand domain-containing protein</fullName>
    </recommendedName>
</protein>
<evidence type="ECO:0000313" key="3">
    <source>
        <dbReference type="EMBL" id="MEZ7515411.1"/>
    </source>
</evidence>
<dbReference type="Gene3D" id="1.10.238.10">
    <property type="entry name" value="EF-hand"/>
    <property type="match status" value="2"/>
</dbReference>
<proteinExistence type="predicted"/>
<feature type="chain" id="PRO_5046397251" description="EF-hand domain-containing protein" evidence="1">
    <location>
        <begin position="19"/>
        <end position="85"/>
    </location>
</feature>
<accession>A0ABV4KCR1</accession>
<dbReference type="Proteomes" id="UP001568894">
    <property type="component" value="Unassembled WGS sequence"/>
</dbReference>
<dbReference type="RefSeq" id="WP_371569827.1">
    <property type="nucleotide sequence ID" value="NZ_JASMRN010000006.1"/>
</dbReference>
<dbReference type="PROSITE" id="PS00018">
    <property type="entry name" value="EF_HAND_1"/>
    <property type="match status" value="1"/>
</dbReference>
<sequence>MKNAIKFSTILLVTAAFASCKSNQETTESNKGNRADVAQMFANMDSNKDGKISAIEAKGKLRENFRKRDRNNDGYITRDELGRKK</sequence>
<evidence type="ECO:0000259" key="2">
    <source>
        <dbReference type="PROSITE" id="PS50222"/>
    </source>
</evidence>
<feature type="domain" description="EF-hand" evidence="2">
    <location>
        <begin position="32"/>
        <end position="67"/>
    </location>
</feature>